<dbReference type="Proteomes" id="UP000465304">
    <property type="component" value="Unassembled WGS sequence"/>
</dbReference>
<reference evidence="2 3" key="1">
    <citation type="journal article" date="2019" name="Emerg. Microbes Infect.">
        <title>Comprehensive subspecies identification of 175 nontuberculous mycobacteria species based on 7547 genomic profiles.</title>
        <authorList>
            <person name="Matsumoto Y."/>
            <person name="Kinjo T."/>
            <person name="Motooka D."/>
            <person name="Nabeya D."/>
            <person name="Jung N."/>
            <person name="Uechi K."/>
            <person name="Horii T."/>
            <person name="Iida T."/>
            <person name="Fujita J."/>
            <person name="Nakamura S."/>
        </authorList>
    </citation>
    <scope>NUCLEOTIDE SEQUENCE [LARGE SCALE GENOMIC DNA]</scope>
    <source>
        <strain evidence="2 3">JCM 30996</strain>
    </source>
</reference>
<keyword evidence="1" id="KW-1133">Transmembrane helix</keyword>
<sequence length="137" mass="14271">MMAPSSTSNPTRVYTALGTGAVAAGGLAYVGLGDPHSTSFVFPPCPFKALTGLNCPACGGLRMTHDLLHGDLATAFVDNAFLLIGLPMLLVWVLVRRSRGKPALNVPTFVVIIAAAVTWTVVRNLPGFPLVPTVLDG</sequence>
<dbReference type="AlphaFoldDB" id="A0A7I9ZQX2"/>
<evidence type="ECO:0000256" key="1">
    <source>
        <dbReference type="SAM" id="Phobius"/>
    </source>
</evidence>
<dbReference type="EMBL" id="BLLB01000002">
    <property type="protein sequence ID" value="GFH03117.1"/>
    <property type="molecule type" value="Genomic_DNA"/>
</dbReference>
<dbReference type="InterPro" id="IPR021215">
    <property type="entry name" value="DUF2752"/>
</dbReference>
<evidence type="ECO:0000313" key="3">
    <source>
        <dbReference type="Proteomes" id="UP000465304"/>
    </source>
</evidence>
<keyword evidence="3" id="KW-1185">Reference proteome</keyword>
<comment type="caution">
    <text evidence="2">The sequence shown here is derived from an EMBL/GenBank/DDBJ whole genome shotgun (WGS) entry which is preliminary data.</text>
</comment>
<name>A0A7I9ZQX2_9MYCO</name>
<feature type="transmembrane region" description="Helical" evidence="1">
    <location>
        <begin position="12"/>
        <end position="32"/>
    </location>
</feature>
<keyword evidence="1" id="KW-0812">Transmembrane</keyword>
<dbReference type="Pfam" id="PF10825">
    <property type="entry name" value="DUF2752"/>
    <property type="match status" value="1"/>
</dbReference>
<accession>A0A7I9ZQX2</accession>
<keyword evidence="1" id="KW-0472">Membrane</keyword>
<protein>
    <submittedName>
        <fullName evidence="2">Membrane protein</fullName>
    </submittedName>
</protein>
<feature type="transmembrane region" description="Helical" evidence="1">
    <location>
        <begin position="102"/>
        <end position="122"/>
    </location>
</feature>
<gene>
    <name evidence="2" type="ORF">MHIP_36000</name>
</gene>
<proteinExistence type="predicted"/>
<organism evidence="2 3">
    <name type="scientific">Mycolicibacterium hippocampi</name>
    <dbReference type="NCBI Taxonomy" id="659824"/>
    <lineage>
        <taxon>Bacteria</taxon>
        <taxon>Bacillati</taxon>
        <taxon>Actinomycetota</taxon>
        <taxon>Actinomycetes</taxon>
        <taxon>Mycobacteriales</taxon>
        <taxon>Mycobacteriaceae</taxon>
        <taxon>Mycolicibacterium</taxon>
    </lineage>
</organism>
<feature type="transmembrane region" description="Helical" evidence="1">
    <location>
        <begin position="72"/>
        <end position="95"/>
    </location>
</feature>
<evidence type="ECO:0000313" key="2">
    <source>
        <dbReference type="EMBL" id="GFH03117.1"/>
    </source>
</evidence>